<feature type="non-terminal residue" evidence="2">
    <location>
        <position position="1"/>
    </location>
</feature>
<proteinExistence type="predicted"/>
<dbReference type="AlphaFoldDB" id="A0A392RRV9"/>
<accession>A0A392RRV9</accession>
<keyword evidence="1" id="KW-0175">Coiled coil</keyword>
<dbReference type="EMBL" id="LXQA010260517">
    <property type="protein sequence ID" value="MCI38834.1"/>
    <property type="molecule type" value="Genomic_DNA"/>
</dbReference>
<evidence type="ECO:0000313" key="2">
    <source>
        <dbReference type="EMBL" id="MCI38834.1"/>
    </source>
</evidence>
<feature type="coiled-coil region" evidence="1">
    <location>
        <begin position="2"/>
        <end position="33"/>
    </location>
</feature>
<reference evidence="2 3" key="1">
    <citation type="journal article" date="2018" name="Front. Plant Sci.">
        <title>Red Clover (Trifolium pratense) and Zigzag Clover (T. medium) - A Picture of Genomic Similarities and Differences.</title>
        <authorList>
            <person name="Dluhosova J."/>
            <person name="Istvanek J."/>
            <person name="Nedelnik J."/>
            <person name="Repkova J."/>
        </authorList>
    </citation>
    <scope>NUCLEOTIDE SEQUENCE [LARGE SCALE GENOMIC DNA]</scope>
    <source>
        <strain evidence="3">cv. 10/8</strain>
        <tissue evidence="2">Leaf</tissue>
    </source>
</reference>
<keyword evidence="3" id="KW-1185">Reference proteome</keyword>
<organism evidence="2 3">
    <name type="scientific">Trifolium medium</name>
    <dbReference type="NCBI Taxonomy" id="97028"/>
    <lineage>
        <taxon>Eukaryota</taxon>
        <taxon>Viridiplantae</taxon>
        <taxon>Streptophyta</taxon>
        <taxon>Embryophyta</taxon>
        <taxon>Tracheophyta</taxon>
        <taxon>Spermatophyta</taxon>
        <taxon>Magnoliopsida</taxon>
        <taxon>eudicotyledons</taxon>
        <taxon>Gunneridae</taxon>
        <taxon>Pentapetalae</taxon>
        <taxon>rosids</taxon>
        <taxon>fabids</taxon>
        <taxon>Fabales</taxon>
        <taxon>Fabaceae</taxon>
        <taxon>Papilionoideae</taxon>
        <taxon>50 kb inversion clade</taxon>
        <taxon>NPAAA clade</taxon>
        <taxon>Hologalegina</taxon>
        <taxon>IRL clade</taxon>
        <taxon>Trifolieae</taxon>
        <taxon>Trifolium</taxon>
    </lineage>
</organism>
<sequence length="69" mass="7929">CAHQLAEQQKTAQQKAEQQKAAYQKALQEVARVTPSLIPLIRNVEDSPVERLDAIFKIAFDFDRMFKKV</sequence>
<evidence type="ECO:0000313" key="3">
    <source>
        <dbReference type="Proteomes" id="UP000265520"/>
    </source>
</evidence>
<comment type="caution">
    <text evidence="2">The sequence shown here is derived from an EMBL/GenBank/DDBJ whole genome shotgun (WGS) entry which is preliminary data.</text>
</comment>
<name>A0A392RRV9_9FABA</name>
<dbReference type="Proteomes" id="UP000265520">
    <property type="component" value="Unassembled WGS sequence"/>
</dbReference>
<evidence type="ECO:0000256" key="1">
    <source>
        <dbReference type="SAM" id="Coils"/>
    </source>
</evidence>
<protein>
    <submittedName>
        <fullName evidence="2">Uncharacterized protein</fullName>
    </submittedName>
</protein>